<dbReference type="AlphaFoldDB" id="A0AAP5M9D4"/>
<name>A0AAP5M9D4_9CYAN</name>
<keyword evidence="2" id="KW-1185">Reference proteome</keyword>
<evidence type="ECO:0000313" key="1">
    <source>
        <dbReference type="EMBL" id="MDR9894259.1"/>
    </source>
</evidence>
<dbReference type="EMBL" id="JAALHA020000002">
    <property type="protein sequence ID" value="MDR9894259.1"/>
    <property type="molecule type" value="Genomic_DNA"/>
</dbReference>
<dbReference type="Proteomes" id="UP000667802">
    <property type="component" value="Unassembled WGS sequence"/>
</dbReference>
<gene>
    <name evidence="1" type="ORF">G7B40_006695</name>
</gene>
<reference evidence="2" key="1">
    <citation type="journal article" date="2021" name="Science">
        <title>Hunting the eagle killer: A cyanobacterial neurotoxin causes vacuolar myelinopathy.</title>
        <authorList>
            <person name="Breinlinger S."/>
            <person name="Phillips T.J."/>
            <person name="Haram B.N."/>
            <person name="Mares J."/>
            <person name="Martinez Yerena J.A."/>
            <person name="Hrouzek P."/>
            <person name="Sobotka R."/>
            <person name="Henderson W.M."/>
            <person name="Schmieder P."/>
            <person name="Williams S.M."/>
            <person name="Lauderdale J.D."/>
            <person name="Wilde H.D."/>
            <person name="Gerrin W."/>
            <person name="Kust A."/>
            <person name="Washington J.W."/>
            <person name="Wagner C."/>
            <person name="Geier B."/>
            <person name="Liebeke M."/>
            <person name="Enke H."/>
            <person name="Niedermeyer T.H.J."/>
            <person name="Wilde S.B."/>
        </authorList>
    </citation>
    <scope>NUCLEOTIDE SEQUENCE [LARGE SCALE GENOMIC DNA]</scope>
    <source>
        <strain evidence="2">Thurmond2011</strain>
    </source>
</reference>
<sequence length="47" mass="5624">MTYYPLILADSWFLFAYYSARDKYHEQAYSPSCSFSHASELSWLDVY</sequence>
<evidence type="ECO:0000313" key="2">
    <source>
        <dbReference type="Proteomes" id="UP000667802"/>
    </source>
</evidence>
<accession>A0AAP5M9D4</accession>
<proteinExistence type="predicted"/>
<dbReference type="RefSeq" id="WP_243902416.1">
    <property type="nucleotide sequence ID" value="NZ_CAWQFN010000056.1"/>
</dbReference>
<protein>
    <submittedName>
        <fullName evidence="1">Uncharacterized protein</fullName>
    </submittedName>
</protein>
<comment type="caution">
    <text evidence="1">The sequence shown here is derived from an EMBL/GenBank/DDBJ whole genome shotgun (WGS) entry which is preliminary data.</text>
</comment>
<organism evidence="1 2">
    <name type="scientific">Aetokthonos hydrillicola Thurmond2011</name>
    <dbReference type="NCBI Taxonomy" id="2712845"/>
    <lineage>
        <taxon>Bacteria</taxon>
        <taxon>Bacillati</taxon>
        <taxon>Cyanobacteriota</taxon>
        <taxon>Cyanophyceae</taxon>
        <taxon>Nostocales</taxon>
        <taxon>Hapalosiphonaceae</taxon>
        <taxon>Aetokthonos</taxon>
    </lineage>
</organism>